<name>O50113_PYRHO</name>
<dbReference type="EMBL" id="BA000001">
    <property type="protein sequence ID" value="BAA30511.1"/>
    <property type="molecule type" value="Genomic_DNA"/>
</dbReference>
<dbReference type="EnsemblBacteria" id="BAA30511">
    <property type="protein sequence ID" value="BAA30511"/>
    <property type="gene ID" value="BAA30511"/>
</dbReference>
<proteinExistence type="predicted"/>
<dbReference type="Proteomes" id="UP000000752">
    <property type="component" value="Chromosome"/>
</dbReference>
<sequence length="109" mass="11411">MISLSVSPFFPITKPGFLASIRTSPTEGSKAMLVISASFGTISNINFSASSGGRRTSGSGLTLILFFKTFARSFISSPSFIIASGFFTYITNSGPSNSISVIFASFGTI</sequence>
<dbReference type="KEGG" id="pho:PH1405"/>
<keyword evidence="2" id="KW-1185">Reference proteome</keyword>
<dbReference type="PIR" id="G71013">
    <property type="entry name" value="G71013"/>
</dbReference>
<protein>
    <submittedName>
        <fullName evidence="1">Uncharacterized protein</fullName>
    </submittedName>
</protein>
<reference evidence="1 2" key="1">
    <citation type="journal article" date="1998" name="DNA Res.">
        <title>Complete sequence and gene organization of the genome of a hyper-thermophilic archaebacterium, Pyrococcus horikoshii OT3.</title>
        <authorList>
            <person name="Kawarabayasi Y."/>
            <person name="Sawada M."/>
            <person name="Horikawa H."/>
            <person name="Haikawa Y."/>
            <person name="Hino Y."/>
            <person name="Yamamoto S."/>
            <person name="Sekine M."/>
            <person name="Baba S."/>
            <person name="Kosugi H."/>
            <person name="Hosoyama A."/>
            <person name="Nagai Y."/>
            <person name="Sakai M."/>
            <person name="Ogura K."/>
            <person name="Otuka R."/>
            <person name="Nakazawa H."/>
            <person name="Takamiya M."/>
            <person name="Ohfuku Y."/>
            <person name="Funahashi T."/>
            <person name="Tanaka T."/>
            <person name="Kudoh Y."/>
            <person name="Yamazaki J."/>
            <person name="Kushida N."/>
            <person name="Oguchi A."/>
            <person name="Aoki K."/>
            <person name="Nakamura Y."/>
            <person name="Robb T.F."/>
            <person name="Horikoshi K."/>
            <person name="Masuchi Y."/>
            <person name="Shizuya H."/>
            <person name="Kikuchi H."/>
        </authorList>
    </citation>
    <scope>NUCLEOTIDE SEQUENCE [LARGE SCALE GENOMIC DNA]</scope>
    <source>
        <strain evidence="2">ATCC 700860 / DSM 12428 / JCM 9974 / NBRC 100139 / OT-3</strain>
    </source>
</reference>
<organism evidence="1 2">
    <name type="scientific">Pyrococcus horikoshii (strain ATCC 700860 / DSM 12428 / JCM 9974 / NBRC 100139 / OT-3)</name>
    <dbReference type="NCBI Taxonomy" id="70601"/>
    <lineage>
        <taxon>Archaea</taxon>
        <taxon>Methanobacteriati</taxon>
        <taxon>Methanobacteriota</taxon>
        <taxon>Thermococci</taxon>
        <taxon>Thermococcales</taxon>
        <taxon>Thermococcaceae</taxon>
        <taxon>Pyrococcus</taxon>
    </lineage>
</organism>
<dbReference type="AlphaFoldDB" id="O50113"/>
<evidence type="ECO:0000313" key="1">
    <source>
        <dbReference type="EMBL" id="BAA30511.1"/>
    </source>
</evidence>
<evidence type="ECO:0000313" key="2">
    <source>
        <dbReference type="Proteomes" id="UP000000752"/>
    </source>
</evidence>
<accession>O50113</accession>
<gene>
    <name evidence="1" type="ordered locus">PH1405</name>
</gene>